<comment type="similarity">
    <text evidence="3">Belongs to the aldo/keto reductase family. Aldo/keto reductase 2 subfamily.</text>
</comment>
<keyword evidence="1" id="KW-0521">NADP</keyword>
<dbReference type="PANTHER" id="PTHR43364:SF7">
    <property type="entry name" value="NADP-DEPENDENT OXIDOREDUCTASE DOMAIN-CONTAINING PROTEIN-RELATED"/>
    <property type="match status" value="1"/>
</dbReference>
<evidence type="ECO:0000313" key="5">
    <source>
        <dbReference type="EMBL" id="THX43342.1"/>
    </source>
</evidence>
<dbReference type="InterPro" id="IPR050523">
    <property type="entry name" value="AKR_Detox_Biosynth"/>
</dbReference>
<evidence type="ECO:0000256" key="1">
    <source>
        <dbReference type="ARBA" id="ARBA00022857"/>
    </source>
</evidence>
<dbReference type="SUPFAM" id="SSF51430">
    <property type="entry name" value="NAD(P)-linked oxidoreductase"/>
    <property type="match status" value="1"/>
</dbReference>
<proteinExistence type="inferred from homology"/>
<feature type="domain" description="NADP-dependent oxidoreductase" evidence="4">
    <location>
        <begin position="58"/>
        <end position="360"/>
    </location>
</feature>
<organism evidence="5 6">
    <name type="scientific">Aureobasidium pullulans</name>
    <name type="common">Black yeast</name>
    <name type="synonym">Pullularia pullulans</name>
    <dbReference type="NCBI Taxonomy" id="5580"/>
    <lineage>
        <taxon>Eukaryota</taxon>
        <taxon>Fungi</taxon>
        <taxon>Dikarya</taxon>
        <taxon>Ascomycota</taxon>
        <taxon>Pezizomycotina</taxon>
        <taxon>Dothideomycetes</taxon>
        <taxon>Dothideomycetidae</taxon>
        <taxon>Dothideales</taxon>
        <taxon>Saccotheciaceae</taxon>
        <taxon>Aureobasidium</taxon>
    </lineage>
</organism>
<sequence>MPYLMGLQCAQQDTQSHHTVFVFPPYPSAMFESPPKPTNPLAYHRILSPSAAVKVSSLCLGGISIGESWSGHFGKNEDAFTLLDTFFELGGNFIDTSNVYNSGESETLIGDWMQKRDTRDPMVIATKYSAGYMGHMREQKPMQANYTGNSAKSMYVSVRDSLAKLKTEYIDILYVHWWDFGTSVEEVMRHLHTLVMARQVLYLGISDTPAWIVVKANAFARQHGLTPFSVYQGKWNAGMRDMEAELIPMCEDEGLAIVPWAALGQGQLLTEAQRKERANDPDARQGYHGNEQTIKISAACEEIAKLKNTTLQAVALAYLFAQSTYVFPIVGVQTVEHVKAMPDALRITLTPEEIAKIQDAAPFDPLFPMSFLYNYDGKQRYTTKLTSAHNKQYQMAAWINAPPKQGGFDPII</sequence>
<dbReference type="Pfam" id="PF00248">
    <property type="entry name" value="Aldo_ket_red"/>
    <property type="match status" value="1"/>
</dbReference>
<dbReference type="InterPro" id="IPR023210">
    <property type="entry name" value="NADP_OxRdtase_dom"/>
</dbReference>
<reference evidence="5 6" key="1">
    <citation type="submission" date="2018-10" db="EMBL/GenBank/DDBJ databases">
        <title>Fifty Aureobasidium pullulans genomes reveal a recombining polyextremotolerant generalist.</title>
        <authorList>
            <person name="Gostincar C."/>
            <person name="Turk M."/>
            <person name="Zajc J."/>
            <person name="Gunde-Cimerman N."/>
        </authorList>
    </citation>
    <scope>NUCLEOTIDE SEQUENCE [LARGE SCALE GENOMIC DNA]</scope>
    <source>
        <strain evidence="5 6">EXF-9785</strain>
    </source>
</reference>
<protein>
    <submittedName>
        <fullName evidence="5">Aldo/keto reductase</fullName>
    </submittedName>
</protein>
<evidence type="ECO:0000256" key="3">
    <source>
        <dbReference type="ARBA" id="ARBA00038157"/>
    </source>
</evidence>
<evidence type="ECO:0000259" key="4">
    <source>
        <dbReference type="Pfam" id="PF00248"/>
    </source>
</evidence>
<dbReference type="GO" id="GO:0016491">
    <property type="term" value="F:oxidoreductase activity"/>
    <property type="evidence" value="ECO:0007669"/>
    <property type="project" value="UniProtKB-KW"/>
</dbReference>
<dbReference type="EMBL" id="QZAV01000012">
    <property type="protein sequence ID" value="THX43342.1"/>
    <property type="molecule type" value="Genomic_DNA"/>
</dbReference>
<gene>
    <name evidence="5" type="ORF">D6D10_01270</name>
</gene>
<dbReference type="InterPro" id="IPR036812">
    <property type="entry name" value="NAD(P)_OxRdtase_dom_sf"/>
</dbReference>
<dbReference type="AlphaFoldDB" id="A0A4S9F7D4"/>
<evidence type="ECO:0000313" key="6">
    <source>
        <dbReference type="Proteomes" id="UP000308953"/>
    </source>
</evidence>
<dbReference type="PANTHER" id="PTHR43364">
    <property type="entry name" value="NADH-SPECIFIC METHYLGLYOXAL REDUCTASE-RELATED"/>
    <property type="match status" value="1"/>
</dbReference>
<keyword evidence="2" id="KW-0560">Oxidoreductase</keyword>
<dbReference type="Proteomes" id="UP000308953">
    <property type="component" value="Unassembled WGS sequence"/>
</dbReference>
<name>A0A4S9F7D4_AURPU</name>
<accession>A0A4S9F7D4</accession>
<dbReference type="Gene3D" id="3.20.20.100">
    <property type="entry name" value="NADP-dependent oxidoreductase domain"/>
    <property type="match status" value="1"/>
</dbReference>
<evidence type="ECO:0000256" key="2">
    <source>
        <dbReference type="ARBA" id="ARBA00023002"/>
    </source>
</evidence>
<comment type="caution">
    <text evidence="5">The sequence shown here is derived from an EMBL/GenBank/DDBJ whole genome shotgun (WGS) entry which is preliminary data.</text>
</comment>